<accession>A0ABT6PQN6</accession>
<dbReference type="RefSeq" id="WP_281456634.1">
    <property type="nucleotide sequence ID" value="NZ_JASAOF010000010.1"/>
</dbReference>
<dbReference type="InterPro" id="IPR024516">
    <property type="entry name" value="Mce_C"/>
</dbReference>
<dbReference type="InterPro" id="IPR005693">
    <property type="entry name" value="Mce"/>
</dbReference>
<protein>
    <submittedName>
        <fullName evidence="3">MCE family protein</fullName>
    </submittedName>
</protein>
<dbReference type="PANTHER" id="PTHR33371">
    <property type="entry name" value="INTERMEMBRANE PHOSPHOLIPID TRANSPORT SYSTEM BINDING PROTEIN MLAD-RELATED"/>
    <property type="match status" value="1"/>
</dbReference>
<feature type="domain" description="Mammalian cell entry C-terminal" evidence="2">
    <location>
        <begin position="112"/>
        <end position="287"/>
    </location>
</feature>
<name>A0ABT6PQN6_9PSEU</name>
<dbReference type="InterPro" id="IPR003399">
    <property type="entry name" value="Mce/MlaD"/>
</dbReference>
<dbReference type="Gene3D" id="1.20.58.60">
    <property type="match status" value="1"/>
</dbReference>
<comment type="caution">
    <text evidence="3">The sequence shown here is derived from an EMBL/GenBank/DDBJ whole genome shotgun (WGS) entry which is preliminary data.</text>
</comment>
<dbReference type="Pfam" id="PF02470">
    <property type="entry name" value="MlaD"/>
    <property type="match status" value="1"/>
</dbReference>
<dbReference type="PANTHER" id="PTHR33371:SF4">
    <property type="entry name" value="INTERMEMBRANE PHOSPHOLIPID TRANSPORT SYSTEM BINDING PROTEIN MLAD"/>
    <property type="match status" value="1"/>
</dbReference>
<reference evidence="3 4" key="1">
    <citation type="submission" date="2023-04" db="EMBL/GenBank/DDBJ databases">
        <title>Draft genome sequence of Saccharopolyspora sp. TS4A08 isolated from sweet potato rhizospheric soil.</title>
        <authorList>
            <person name="Suksaard P."/>
            <person name="Duangmal K."/>
        </authorList>
    </citation>
    <scope>NUCLEOTIDE SEQUENCE [LARGE SCALE GENOMIC DNA]</scope>
    <source>
        <strain evidence="3 4">TS4A08</strain>
    </source>
</reference>
<dbReference type="NCBIfam" id="TIGR00996">
    <property type="entry name" value="Mtu_fam_mce"/>
    <property type="match status" value="1"/>
</dbReference>
<keyword evidence="4" id="KW-1185">Reference proteome</keyword>
<dbReference type="InterPro" id="IPR052336">
    <property type="entry name" value="MlaD_Phospholipid_Transporter"/>
</dbReference>
<gene>
    <name evidence="3" type="ORF">QFW96_16950</name>
</gene>
<dbReference type="Proteomes" id="UP001237595">
    <property type="component" value="Unassembled WGS sequence"/>
</dbReference>
<evidence type="ECO:0000313" key="4">
    <source>
        <dbReference type="Proteomes" id="UP001237595"/>
    </source>
</evidence>
<dbReference type="EMBL" id="JASAOF010000010">
    <property type="protein sequence ID" value="MDI2030321.1"/>
    <property type="molecule type" value="Genomic_DNA"/>
</dbReference>
<sequence length="360" mass="37859">MRRAWTIVAAVTLLAVLAATGWYTVLRPQQTLVVSADFAFADGIFPGNRVAILGVPVGTVRTVQPQGSAVRVTMDLPPGTEVPADAHAYIVSPAVISDRYVELGPAHTGGPTLDDGATIPLSRTHSPIKWDELTASLDTLLKALGPQGAAPGGVGELMRLGADSLDGQGPAIREAIRTVSQATEVLADGSGDVEAVLANVDRLLQLLVERKSTIDSLATRTSDLTADFNAQSDDISAALTRLSSSLTQVDGLIRDHGDRLTGDVAQLTRLSQTLADHQQQLAETLDVLPLGLDNLQRTIAPDERMRLRLNVSTNLRQFDTTAALCETLPLPLCDGPGIVNPIPIPLPPLPLPSGTTGGGR</sequence>
<dbReference type="Pfam" id="PF11887">
    <property type="entry name" value="Mce4_CUP1"/>
    <property type="match status" value="1"/>
</dbReference>
<feature type="domain" description="Mce/MlaD" evidence="1">
    <location>
        <begin position="32"/>
        <end position="105"/>
    </location>
</feature>
<evidence type="ECO:0000313" key="3">
    <source>
        <dbReference type="EMBL" id="MDI2030321.1"/>
    </source>
</evidence>
<evidence type="ECO:0000259" key="1">
    <source>
        <dbReference type="Pfam" id="PF02470"/>
    </source>
</evidence>
<proteinExistence type="predicted"/>
<evidence type="ECO:0000259" key="2">
    <source>
        <dbReference type="Pfam" id="PF11887"/>
    </source>
</evidence>
<organism evidence="3 4">
    <name type="scientific">Saccharopolyspora ipomoeae</name>
    <dbReference type="NCBI Taxonomy" id="3042027"/>
    <lineage>
        <taxon>Bacteria</taxon>
        <taxon>Bacillati</taxon>
        <taxon>Actinomycetota</taxon>
        <taxon>Actinomycetes</taxon>
        <taxon>Pseudonocardiales</taxon>
        <taxon>Pseudonocardiaceae</taxon>
        <taxon>Saccharopolyspora</taxon>
    </lineage>
</organism>